<evidence type="ECO:0000259" key="1">
    <source>
        <dbReference type="Pfam" id="PF01965"/>
    </source>
</evidence>
<dbReference type="Proteomes" id="UP000177905">
    <property type="component" value="Unassembled WGS sequence"/>
</dbReference>
<evidence type="ECO:0000313" key="2">
    <source>
        <dbReference type="EMBL" id="OGC15763.1"/>
    </source>
</evidence>
<dbReference type="PANTHER" id="PTHR48094">
    <property type="entry name" value="PROTEIN/NUCLEIC ACID DEGLYCASE DJ-1-RELATED"/>
    <property type="match status" value="1"/>
</dbReference>
<organism evidence="2 3">
    <name type="scientific">candidate division WOR-1 bacterium RIFOXYB2_FULL_36_35</name>
    <dbReference type="NCBI Taxonomy" id="1802578"/>
    <lineage>
        <taxon>Bacteria</taxon>
        <taxon>Bacillati</taxon>
        <taxon>Saganbacteria</taxon>
    </lineage>
</organism>
<gene>
    <name evidence="2" type="ORF">A2290_05435</name>
</gene>
<sequence>MKQAVIIIAKQGFRDEEYKNPKEVLTNNGIKVITASTETGQAIGKLGMETNVDINLQSLNVAEYDAVIFVGGPGSYNLFDNQEAHKIVKEALEKNKVLGAICAAVGILATAGILKNKKVTSFSGVADLIKSKGAIYTGRGVEKDGNIITADGPQSATLFGEKILRKISTF</sequence>
<dbReference type="CDD" id="cd03135">
    <property type="entry name" value="GATase1_DJ-1"/>
    <property type="match status" value="1"/>
</dbReference>
<comment type="caution">
    <text evidence="2">The sequence shown here is derived from an EMBL/GenBank/DDBJ whole genome shotgun (WGS) entry which is preliminary data.</text>
</comment>
<reference evidence="2 3" key="1">
    <citation type="journal article" date="2016" name="Nat. Commun.">
        <title>Thousands of microbial genomes shed light on interconnected biogeochemical processes in an aquifer system.</title>
        <authorList>
            <person name="Anantharaman K."/>
            <person name="Brown C.T."/>
            <person name="Hug L.A."/>
            <person name="Sharon I."/>
            <person name="Castelle C.J."/>
            <person name="Probst A.J."/>
            <person name="Thomas B.C."/>
            <person name="Singh A."/>
            <person name="Wilkins M.J."/>
            <person name="Karaoz U."/>
            <person name="Brodie E.L."/>
            <person name="Williams K.H."/>
            <person name="Hubbard S.S."/>
            <person name="Banfield J.F."/>
        </authorList>
    </citation>
    <scope>NUCLEOTIDE SEQUENCE [LARGE SCALE GENOMIC DNA]</scope>
</reference>
<dbReference type="SUPFAM" id="SSF52317">
    <property type="entry name" value="Class I glutamine amidotransferase-like"/>
    <property type="match status" value="1"/>
</dbReference>
<name>A0A1F4S7Q2_UNCSA</name>
<dbReference type="EMBL" id="MEUA01000017">
    <property type="protein sequence ID" value="OGC15763.1"/>
    <property type="molecule type" value="Genomic_DNA"/>
</dbReference>
<dbReference type="InterPro" id="IPR002818">
    <property type="entry name" value="DJ-1/PfpI"/>
</dbReference>
<dbReference type="Gene3D" id="3.40.50.880">
    <property type="match status" value="1"/>
</dbReference>
<accession>A0A1F4S7Q2</accession>
<evidence type="ECO:0000313" key="3">
    <source>
        <dbReference type="Proteomes" id="UP000177905"/>
    </source>
</evidence>
<proteinExistence type="predicted"/>
<feature type="domain" description="DJ-1/PfpI" evidence="1">
    <location>
        <begin position="4"/>
        <end position="165"/>
    </location>
</feature>
<dbReference type="Pfam" id="PF01965">
    <property type="entry name" value="DJ-1_PfpI"/>
    <property type="match status" value="1"/>
</dbReference>
<dbReference type="InterPro" id="IPR029062">
    <property type="entry name" value="Class_I_gatase-like"/>
</dbReference>
<protein>
    <recommendedName>
        <fullName evidence="1">DJ-1/PfpI domain-containing protein</fullName>
    </recommendedName>
</protein>
<dbReference type="InterPro" id="IPR050325">
    <property type="entry name" value="Prot/Nucl_acid_deglycase"/>
</dbReference>
<dbReference type="AlphaFoldDB" id="A0A1F4S7Q2"/>
<dbReference type="GO" id="GO:0005737">
    <property type="term" value="C:cytoplasm"/>
    <property type="evidence" value="ECO:0007669"/>
    <property type="project" value="TreeGrafter"/>
</dbReference>
<dbReference type="PANTHER" id="PTHR48094:SF12">
    <property type="entry name" value="PARKINSON DISEASE PROTEIN 7 HOMOLOG"/>
    <property type="match status" value="1"/>
</dbReference>